<feature type="domain" description="TRAF-type" evidence="5">
    <location>
        <begin position="165"/>
        <end position="210"/>
    </location>
</feature>
<gene>
    <name evidence="6" type="ORF">LOD99_15755</name>
</gene>
<dbReference type="InterPro" id="IPR001293">
    <property type="entry name" value="Znf_TRAF"/>
</dbReference>
<comment type="caution">
    <text evidence="6">The sequence shown here is derived from an EMBL/GenBank/DDBJ whole genome shotgun (WGS) entry which is preliminary data.</text>
</comment>
<dbReference type="PANTHER" id="PTHR10131">
    <property type="entry name" value="TNF RECEPTOR ASSOCIATED FACTOR"/>
    <property type="match status" value="1"/>
</dbReference>
<keyword evidence="6" id="KW-0675">Receptor</keyword>
<feature type="zinc finger region" description="TRAF-type" evidence="4">
    <location>
        <begin position="165"/>
        <end position="210"/>
    </location>
</feature>
<keyword evidence="7" id="KW-1185">Reference proteome</keyword>
<keyword evidence="1 4" id="KW-0479">Metal-binding</keyword>
<dbReference type="Gene3D" id="3.30.40.10">
    <property type="entry name" value="Zinc/RING finger domain, C3HC4 (zinc finger)"/>
    <property type="match status" value="2"/>
</dbReference>
<evidence type="ECO:0000256" key="3">
    <source>
        <dbReference type="ARBA" id="ARBA00022833"/>
    </source>
</evidence>
<evidence type="ECO:0000313" key="6">
    <source>
        <dbReference type="EMBL" id="KAI6658042.1"/>
    </source>
</evidence>
<proteinExistence type="predicted"/>
<reference evidence="6 7" key="1">
    <citation type="journal article" date="2023" name="BMC Biol.">
        <title>The compact genome of the sponge Oopsacas minuta (Hexactinellida) is lacking key metazoan core genes.</title>
        <authorList>
            <person name="Santini S."/>
            <person name="Schenkelaars Q."/>
            <person name="Jourda C."/>
            <person name="Duchesne M."/>
            <person name="Belahbib H."/>
            <person name="Rocher C."/>
            <person name="Selva M."/>
            <person name="Riesgo A."/>
            <person name="Vervoort M."/>
            <person name="Leys S.P."/>
            <person name="Kodjabachian L."/>
            <person name="Le Bivic A."/>
            <person name="Borchiellini C."/>
            <person name="Claverie J.M."/>
            <person name="Renard E."/>
        </authorList>
    </citation>
    <scope>NUCLEOTIDE SEQUENCE [LARGE SCALE GENOMIC DNA]</scope>
    <source>
        <strain evidence="6">SPO-2</strain>
    </source>
</reference>
<evidence type="ECO:0000256" key="2">
    <source>
        <dbReference type="ARBA" id="ARBA00022771"/>
    </source>
</evidence>
<dbReference type="PANTHER" id="PTHR10131:SF157">
    <property type="entry name" value="RECEPTOR-ASSOCIATED FACTOR, PUTATIVE-RELATED"/>
    <property type="match status" value="1"/>
</dbReference>
<accession>A0AAV7K9M1</accession>
<dbReference type="InterPro" id="IPR013083">
    <property type="entry name" value="Znf_RING/FYVE/PHD"/>
</dbReference>
<sequence length="393" mass="46166">MAVEPDDNELTLYTQVEIDDKEEISYRGYKKDYLSQNLTEMEYQLIICPLCKGIMRDACAYQGEITCMLCSQDNTNHNPVIRIRELVAKLGIKCPLLRECNWTGELIGAEDHLLICESSLILCPLECKSVVKRCEIDTHTGDQCELRKVECEFCKKILPFRGLISHLEICPSHPIKCECGNEFQRCKQEAHIETECPLAEVECPYAIYSCGVGKMFRKELLAHKKDFYIEHQDLLQSKFEEENHILREKLKTKKDLDGFEWEIYNFSNFKFDKDIEGPTFFIGNYEHACVLHLSEKLNIKILRLHFNPKERMEIYIIECRLVIDKTIETQESYFETKMFTKRIPIANMVEPLFALDKTLYSKYIQKDGCLRIKMYFDYVNSIRKKDKDKIKSL</sequence>
<dbReference type="GO" id="GO:0008270">
    <property type="term" value="F:zinc ion binding"/>
    <property type="evidence" value="ECO:0007669"/>
    <property type="project" value="UniProtKB-KW"/>
</dbReference>
<keyword evidence="2 4" id="KW-0863">Zinc-finger</keyword>
<dbReference type="AlphaFoldDB" id="A0AAV7K9M1"/>
<feature type="domain" description="TRAF-type" evidence="5">
    <location>
        <begin position="112"/>
        <end position="155"/>
    </location>
</feature>
<evidence type="ECO:0000256" key="1">
    <source>
        <dbReference type="ARBA" id="ARBA00022723"/>
    </source>
</evidence>
<dbReference type="GO" id="GO:0043122">
    <property type="term" value="P:regulation of canonical NF-kappaB signal transduction"/>
    <property type="evidence" value="ECO:0007669"/>
    <property type="project" value="TreeGrafter"/>
</dbReference>
<name>A0AAV7K9M1_9METZ</name>
<feature type="zinc finger region" description="TRAF-type" evidence="4">
    <location>
        <begin position="112"/>
        <end position="155"/>
    </location>
</feature>
<organism evidence="6 7">
    <name type="scientific">Oopsacas minuta</name>
    <dbReference type="NCBI Taxonomy" id="111878"/>
    <lineage>
        <taxon>Eukaryota</taxon>
        <taxon>Metazoa</taxon>
        <taxon>Porifera</taxon>
        <taxon>Hexactinellida</taxon>
        <taxon>Hexasterophora</taxon>
        <taxon>Lyssacinosida</taxon>
        <taxon>Leucopsacidae</taxon>
        <taxon>Oopsacas</taxon>
    </lineage>
</organism>
<dbReference type="EMBL" id="JAKMXF010000110">
    <property type="protein sequence ID" value="KAI6658042.1"/>
    <property type="molecule type" value="Genomic_DNA"/>
</dbReference>
<dbReference type="Pfam" id="PF02176">
    <property type="entry name" value="zf-TRAF"/>
    <property type="match status" value="1"/>
</dbReference>
<evidence type="ECO:0000313" key="7">
    <source>
        <dbReference type="Proteomes" id="UP001165289"/>
    </source>
</evidence>
<dbReference type="PROSITE" id="PS50145">
    <property type="entry name" value="ZF_TRAF"/>
    <property type="match status" value="2"/>
</dbReference>
<evidence type="ECO:0000256" key="4">
    <source>
        <dbReference type="PROSITE-ProRule" id="PRU00207"/>
    </source>
</evidence>
<keyword evidence="3 4" id="KW-0862">Zinc</keyword>
<dbReference type="Proteomes" id="UP001165289">
    <property type="component" value="Unassembled WGS sequence"/>
</dbReference>
<protein>
    <submittedName>
        <fullName evidence="6">TNF receptor-associated factor 5-like</fullName>
    </submittedName>
</protein>
<evidence type="ECO:0000259" key="5">
    <source>
        <dbReference type="PROSITE" id="PS50145"/>
    </source>
</evidence>